<evidence type="ECO:0000313" key="1">
    <source>
        <dbReference type="EMBL" id="OLP05315.1"/>
    </source>
</evidence>
<dbReference type="AlphaFoldDB" id="A0A1Q8YBF7"/>
<gene>
    <name evidence="1" type="ORF">BLL52_3440</name>
</gene>
<accession>A0A1Q8YBF7</accession>
<dbReference type="Proteomes" id="UP000185911">
    <property type="component" value="Unassembled WGS sequence"/>
</dbReference>
<reference evidence="1 2" key="1">
    <citation type="submission" date="2017-01" db="EMBL/GenBank/DDBJ databases">
        <title>Genome sequence of Rhodoferax antarcticus ANT.BR, a psychrophilic purple nonsulfur bacterium from an Antarctic microbial mat.</title>
        <authorList>
            <person name="Baker J."/>
            <person name="Riester C."/>
            <person name="Skinner B."/>
            <person name="Newell A."/>
            <person name="Swingley W."/>
            <person name="Madigan M."/>
            <person name="Jung D."/>
            <person name="Asao M."/>
            <person name="Chen M."/>
            <person name="Loughlin P."/>
            <person name="Pan H."/>
            <person name="Lin S."/>
            <person name="Li N."/>
            <person name="Shaw J."/>
            <person name="Prado M."/>
            <person name="Sherman C."/>
            <person name="Li X."/>
            <person name="Tang J."/>
            <person name="Blankenship R."/>
            <person name="Zhao T."/>
            <person name="Touchman J."/>
            <person name="Sattley M."/>
        </authorList>
    </citation>
    <scope>NUCLEOTIDE SEQUENCE [LARGE SCALE GENOMIC DNA]</scope>
    <source>
        <strain evidence="1 2">ANT.BR</strain>
    </source>
</reference>
<evidence type="ECO:0000313" key="2">
    <source>
        <dbReference type="Proteomes" id="UP000185911"/>
    </source>
</evidence>
<organism evidence="1 2">
    <name type="scientific">Rhodoferax antarcticus ANT.BR</name>
    <dbReference type="NCBI Taxonomy" id="1111071"/>
    <lineage>
        <taxon>Bacteria</taxon>
        <taxon>Pseudomonadati</taxon>
        <taxon>Pseudomonadota</taxon>
        <taxon>Betaproteobacteria</taxon>
        <taxon>Burkholderiales</taxon>
        <taxon>Comamonadaceae</taxon>
        <taxon>Rhodoferax</taxon>
    </lineage>
</organism>
<keyword evidence="2" id="KW-1185">Reference proteome</keyword>
<comment type="caution">
    <text evidence="1">The sequence shown here is derived from an EMBL/GenBank/DDBJ whole genome shotgun (WGS) entry which is preliminary data.</text>
</comment>
<sequence length="86" mass="9048">MHFHMCVVDGVFEAVAGPIAQNVDTDAAAQANPQPGTESAPAPQSVIFHAATGLDESAIATVRAFVRKRILRPPTLCHGSAQTARR</sequence>
<name>A0A1Q8YBF7_9BURK</name>
<protein>
    <submittedName>
        <fullName evidence="1">Putative transposase</fullName>
    </submittedName>
</protein>
<dbReference type="EMBL" id="MSYM01000017">
    <property type="protein sequence ID" value="OLP05315.1"/>
    <property type="molecule type" value="Genomic_DNA"/>
</dbReference>
<proteinExistence type="predicted"/>